<protein>
    <recommendedName>
        <fullName evidence="2">Isochorismatase-like domain-containing protein</fullName>
    </recommendedName>
</protein>
<comment type="similarity">
    <text evidence="1">Belongs to the isochorismatase family.</text>
</comment>
<dbReference type="Gene3D" id="3.40.50.850">
    <property type="entry name" value="Isochorismatase-like"/>
    <property type="match status" value="1"/>
</dbReference>
<dbReference type="InterPro" id="IPR000868">
    <property type="entry name" value="Isochorismatase-like_dom"/>
</dbReference>
<gene>
    <name evidence="3" type="ORF">COHA_002159</name>
</gene>
<evidence type="ECO:0000256" key="1">
    <source>
        <dbReference type="ARBA" id="ARBA00006336"/>
    </source>
</evidence>
<dbReference type="Proteomes" id="UP001205105">
    <property type="component" value="Unassembled WGS sequence"/>
</dbReference>
<keyword evidence="4" id="KW-1185">Reference proteome</keyword>
<dbReference type="Pfam" id="PF00857">
    <property type="entry name" value="Isochorismatase"/>
    <property type="match status" value="1"/>
</dbReference>
<feature type="domain" description="Isochorismatase-like" evidence="2">
    <location>
        <begin position="12"/>
        <end position="183"/>
    </location>
</feature>
<accession>A0AAD5DWI4</accession>
<evidence type="ECO:0000313" key="4">
    <source>
        <dbReference type="Proteomes" id="UP001205105"/>
    </source>
</evidence>
<dbReference type="CDD" id="cd00431">
    <property type="entry name" value="cysteine_hydrolases"/>
    <property type="match status" value="1"/>
</dbReference>
<reference evidence="3" key="1">
    <citation type="submission" date="2020-11" db="EMBL/GenBank/DDBJ databases">
        <title>Chlorella ohadii genome sequencing and assembly.</title>
        <authorList>
            <person name="Murik O."/>
            <person name="Treves H."/>
            <person name="Kedem I."/>
            <person name="Shotland Y."/>
            <person name="Kaplan A."/>
        </authorList>
    </citation>
    <scope>NUCLEOTIDE SEQUENCE</scope>
    <source>
        <strain evidence="3">1</strain>
    </source>
</reference>
<comment type="caution">
    <text evidence="3">The sequence shown here is derived from an EMBL/GenBank/DDBJ whole genome shotgun (WGS) entry which is preliminary data.</text>
</comment>
<dbReference type="EMBL" id="JADXDR010000032">
    <property type="protein sequence ID" value="KAI7844361.1"/>
    <property type="molecule type" value="Genomic_DNA"/>
</dbReference>
<sequence length="197" mass="20902">MAAAGAPAGLKSALLVVDMQNDFCLPGSVLCVGDAMVCLPKVVEAVDLARSKGVPVIWMIREHDAEGTDVELFRQPMFKAGKASTVPGTKGVELVEPLAAAAGERVLVKKRFSAFFATELDMVLRRMGVQHVVIAGVQTPNCIRGTAWDALALDYPRVTVLADATASRSEAVQAANLEDMRCASVHTPTVAEWAAQL</sequence>
<organism evidence="3 4">
    <name type="scientific">Chlorella ohadii</name>
    <dbReference type="NCBI Taxonomy" id="2649997"/>
    <lineage>
        <taxon>Eukaryota</taxon>
        <taxon>Viridiplantae</taxon>
        <taxon>Chlorophyta</taxon>
        <taxon>core chlorophytes</taxon>
        <taxon>Trebouxiophyceae</taxon>
        <taxon>Chlorellales</taxon>
        <taxon>Chlorellaceae</taxon>
        <taxon>Chlorella clade</taxon>
        <taxon>Chlorella</taxon>
    </lineage>
</organism>
<dbReference type="SUPFAM" id="SSF52499">
    <property type="entry name" value="Isochorismatase-like hydrolases"/>
    <property type="match status" value="1"/>
</dbReference>
<dbReference type="PANTHER" id="PTHR47044">
    <property type="entry name" value="OS02G0276400 PROTEIN"/>
    <property type="match status" value="1"/>
</dbReference>
<dbReference type="InterPro" id="IPR036380">
    <property type="entry name" value="Isochorismatase-like_sf"/>
</dbReference>
<dbReference type="AlphaFoldDB" id="A0AAD5DWI4"/>
<evidence type="ECO:0000313" key="3">
    <source>
        <dbReference type="EMBL" id="KAI7844361.1"/>
    </source>
</evidence>
<proteinExistence type="inferred from homology"/>
<name>A0AAD5DWI4_9CHLO</name>
<evidence type="ECO:0000259" key="2">
    <source>
        <dbReference type="Pfam" id="PF00857"/>
    </source>
</evidence>